<sequence>MLGFDIIDGKYKFDLQWEYFTVSTEILPENYHLEYTDEEILFSFNDAMYQLKKIYTRTGLQIF</sequence>
<dbReference type="EMBL" id="LMZQ01000013">
    <property type="protein sequence ID" value="KRT15060.1"/>
    <property type="molecule type" value="Genomic_DNA"/>
</dbReference>
<dbReference type="Proteomes" id="UP000051950">
    <property type="component" value="Unassembled WGS sequence"/>
</dbReference>
<name>A0A0T5VNC7_9SPHI</name>
<evidence type="ECO:0000313" key="1">
    <source>
        <dbReference type="EMBL" id="KRT15060.1"/>
    </source>
</evidence>
<gene>
    <name evidence="1" type="ORF">ASU31_17260</name>
</gene>
<comment type="caution">
    <text evidence="1">The sequence shown here is derived from an EMBL/GenBank/DDBJ whole genome shotgun (WGS) entry which is preliminary data.</text>
</comment>
<reference evidence="1 2" key="1">
    <citation type="submission" date="2015-11" db="EMBL/GenBank/DDBJ databases">
        <title>Sequence of Pedobacter ginsenosidimutans.</title>
        <authorList>
            <person name="Carson E."/>
            <person name="Keyser V."/>
            <person name="Newman J."/>
            <person name="Miller J."/>
        </authorList>
    </citation>
    <scope>NUCLEOTIDE SEQUENCE [LARGE SCALE GENOMIC DNA]</scope>
    <source>
        <strain evidence="1 2">KACC 14530</strain>
    </source>
</reference>
<proteinExistence type="predicted"/>
<accession>A0A0T5VNC7</accession>
<dbReference type="RefSeq" id="WP_057933513.1">
    <property type="nucleotide sequence ID" value="NZ_LMZQ01000013.1"/>
</dbReference>
<organism evidence="1 2">
    <name type="scientific">Pedobacter ginsenosidimutans</name>
    <dbReference type="NCBI Taxonomy" id="687842"/>
    <lineage>
        <taxon>Bacteria</taxon>
        <taxon>Pseudomonadati</taxon>
        <taxon>Bacteroidota</taxon>
        <taxon>Sphingobacteriia</taxon>
        <taxon>Sphingobacteriales</taxon>
        <taxon>Sphingobacteriaceae</taxon>
        <taxon>Pedobacter</taxon>
    </lineage>
</organism>
<protein>
    <submittedName>
        <fullName evidence="1">Uncharacterized protein</fullName>
    </submittedName>
</protein>
<evidence type="ECO:0000313" key="2">
    <source>
        <dbReference type="Proteomes" id="UP000051950"/>
    </source>
</evidence>
<keyword evidence="2" id="KW-1185">Reference proteome</keyword>
<dbReference type="AlphaFoldDB" id="A0A0T5VNC7"/>